<feature type="chain" id="PRO_5037287199" description="Type IX secretion system membrane protein PorP/SprF" evidence="1">
    <location>
        <begin position="22"/>
        <end position="311"/>
    </location>
</feature>
<feature type="signal peptide" evidence="1">
    <location>
        <begin position="1"/>
        <end position="21"/>
    </location>
</feature>
<dbReference type="NCBIfam" id="TIGR03519">
    <property type="entry name" value="T9SS_PorP_fam"/>
    <property type="match status" value="1"/>
</dbReference>
<evidence type="ECO:0000256" key="1">
    <source>
        <dbReference type="SAM" id="SignalP"/>
    </source>
</evidence>
<organism evidence="2 3">
    <name type="scientific">Parvicella tangerina</name>
    <dbReference type="NCBI Taxonomy" id="2829795"/>
    <lineage>
        <taxon>Bacteria</taxon>
        <taxon>Pseudomonadati</taxon>
        <taxon>Bacteroidota</taxon>
        <taxon>Flavobacteriia</taxon>
        <taxon>Flavobacteriales</taxon>
        <taxon>Parvicellaceae</taxon>
        <taxon>Parvicella</taxon>
    </lineage>
</organism>
<evidence type="ECO:0000313" key="2">
    <source>
        <dbReference type="EMBL" id="CAG5085784.1"/>
    </source>
</evidence>
<dbReference type="RefSeq" id="WP_258543083.1">
    <property type="nucleotide sequence ID" value="NZ_OU015584.1"/>
</dbReference>
<dbReference type="EMBL" id="OU015584">
    <property type="protein sequence ID" value="CAG5085784.1"/>
    <property type="molecule type" value="Genomic_DNA"/>
</dbReference>
<name>A0A916NJB6_9FLAO</name>
<evidence type="ECO:0008006" key="4">
    <source>
        <dbReference type="Google" id="ProtNLM"/>
    </source>
</evidence>
<dbReference type="KEGG" id="ptan:CRYO30217_02884"/>
<dbReference type="Proteomes" id="UP000683507">
    <property type="component" value="Chromosome"/>
</dbReference>
<dbReference type="AlphaFoldDB" id="A0A916NJB6"/>
<evidence type="ECO:0000313" key="3">
    <source>
        <dbReference type="Proteomes" id="UP000683507"/>
    </source>
</evidence>
<keyword evidence="1" id="KW-0732">Signal</keyword>
<dbReference type="InterPro" id="IPR019861">
    <property type="entry name" value="PorP/SprF_Bacteroidetes"/>
</dbReference>
<proteinExistence type="predicted"/>
<sequence>MRVNKIFFGLLLVLVGFAGKAQNQFHVTQYMTHHPLINPGAVGAFENLNGALFYRAQWVGFDGAPNVAGFNINSPIGNGNSNVGLTLVNDRIGVNNTTDVSGNYAYSIQTSLKTKLSFGLSATLRMNQSNYADVETNGVVDPSFQANSPTLLMPNFKFGTYFNSRKYYIGFAIPNLLHNEIVNNGGYSGKTTFDFSQMHFYLHGGYKFEINPKFDLNVSTLLKQVAGAPLQSDLNVLAEYMRKFGLGFSYRTSNEIAALAQFRINDMFKLGYSYDYTLNNLGNYSSGSHEIMFVFDIKSNAEEPVIEAPRF</sequence>
<accession>A0A916NJB6</accession>
<reference evidence="2" key="1">
    <citation type="submission" date="2021-04" db="EMBL/GenBank/DDBJ databases">
        <authorList>
            <person name="Rodrigo-Torres L."/>
            <person name="Arahal R. D."/>
            <person name="Lucena T."/>
        </authorList>
    </citation>
    <scope>NUCLEOTIDE SEQUENCE</scope>
    <source>
        <strain evidence="2">AS29M-1</strain>
    </source>
</reference>
<gene>
    <name evidence="2" type="ORF">CRYO30217_02884</name>
</gene>
<keyword evidence="3" id="KW-1185">Reference proteome</keyword>
<protein>
    <recommendedName>
        <fullName evidence="4">Type IX secretion system membrane protein PorP/SprF</fullName>
    </recommendedName>
</protein>
<dbReference type="Pfam" id="PF11751">
    <property type="entry name" value="PorP_SprF"/>
    <property type="match status" value="1"/>
</dbReference>